<dbReference type="PANTHER" id="PTHR43180:SF28">
    <property type="entry name" value="NAD(P)-BINDING ROSSMANN-FOLD SUPERFAMILY PROTEIN"/>
    <property type="match status" value="1"/>
</dbReference>
<evidence type="ECO:0000313" key="7">
    <source>
        <dbReference type="EMBL" id="NVD41806.1"/>
    </source>
</evidence>
<proteinExistence type="inferred from homology"/>
<dbReference type="SUPFAM" id="SSF51735">
    <property type="entry name" value="NAD(P)-binding Rossmann-fold domains"/>
    <property type="match status" value="1"/>
</dbReference>
<evidence type="ECO:0000256" key="5">
    <source>
        <dbReference type="ARBA" id="ARBA00023221"/>
    </source>
</evidence>
<keyword evidence="8" id="KW-1185">Reference proteome</keyword>
<dbReference type="SMART" id="SM00822">
    <property type="entry name" value="PKS_KR"/>
    <property type="match status" value="1"/>
</dbReference>
<keyword evidence="4" id="KW-0443">Lipid metabolism</keyword>
<keyword evidence="5" id="KW-0753">Steroid metabolism</keyword>
<dbReference type="AlphaFoldDB" id="A0A7Y6UPT4"/>
<dbReference type="PROSITE" id="PS00061">
    <property type="entry name" value="ADH_SHORT"/>
    <property type="match status" value="1"/>
</dbReference>
<sequence length="252" mass="27067">MTYDTVRYHSLEGRNVLITGGASGIGEAMVTAFRAQGAHVSFLDIDEGAGKATAEATGAVFYACDLTDVPALRDAVTKVEASHGAVDVLVNNAGKDDRHRMDEVEPDYWRRMLALNLDHQFFATQAVAKGMREKGRGSIVMMGSVSWMRGNPVMVGYTTAKAAINGMTRTLARDLGPDGVRVNCIVPGAIVTERQKALWAGPEESQKFIDLQSLKYRLDAGHVARLALFLGSDESNGCTGANFIVDAGLTQN</sequence>
<dbReference type="EMBL" id="JABWDU010000007">
    <property type="protein sequence ID" value="NVD41806.1"/>
    <property type="molecule type" value="Genomic_DNA"/>
</dbReference>
<evidence type="ECO:0000256" key="2">
    <source>
        <dbReference type="ARBA" id="ARBA00023002"/>
    </source>
</evidence>
<evidence type="ECO:0000256" key="4">
    <source>
        <dbReference type="ARBA" id="ARBA00023098"/>
    </source>
</evidence>
<dbReference type="PRINTS" id="PR00081">
    <property type="entry name" value="GDHRDH"/>
</dbReference>
<evidence type="ECO:0000313" key="8">
    <source>
        <dbReference type="Proteomes" id="UP000520198"/>
    </source>
</evidence>
<dbReference type="RefSeq" id="WP_176355193.1">
    <property type="nucleotide sequence ID" value="NZ_JABWDU010000007.1"/>
</dbReference>
<keyword evidence="3" id="KW-0520">NAD</keyword>
<name>A0A7Y6UPT4_9HYPH</name>
<dbReference type="GO" id="GO:0008202">
    <property type="term" value="P:steroid metabolic process"/>
    <property type="evidence" value="ECO:0007669"/>
    <property type="project" value="UniProtKB-KW"/>
</dbReference>
<dbReference type="Pfam" id="PF13561">
    <property type="entry name" value="adh_short_C2"/>
    <property type="match status" value="1"/>
</dbReference>
<evidence type="ECO:0000256" key="3">
    <source>
        <dbReference type="ARBA" id="ARBA00023027"/>
    </source>
</evidence>
<accession>A0A7Y6UPT4</accession>
<dbReference type="GO" id="GO:0016491">
    <property type="term" value="F:oxidoreductase activity"/>
    <property type="evidence" value="ECO:0007669"/>
    <property type="project" value="UniProtKB-KW"/>
</dbReference>
<evidence type="ECO:0000256" key="1">
    <source>
        <dbReference type="ARBA" id="ARBA00006484"/>
    </source>
</evidence>
<dbReference type="PANTHER" id="PTHR43180">
    <property type="entry name" value="3-OXOACYL-(ACYL-CARRIER-PROTEIN) REDUCTASE (AFU_ORTHOLOGUE AFUA_6G11210)"/>
    <property type="match status" value="1"/>
</dbReference>
<feature type="domain" description="Ketoreductase" evidence="6">
    <location>
        <begin position="14"/>
        <end position="202"/>
    </location>
</feature>
<dbReference type="Proteomes" id="UP000520198">
    <property type="component" value="Unassembled WGS sequence"/>
</dbReference>
<comment type="caution">
    <text evidence="7">The sequence shown here is derived from an EMBL/GenBank/DDBJ whole genome shotgun (WGS) entry which is preliminary data.</text>
</comment>
<dbReference type="InterPro" id="IPR002347">
    <property type="entry name" value="SDR_fam"/>
</dbReference>
<dbReference type="InterPro" id="IPR020904">
    <property type="entry name" value="Sc_DH/Rdtase_CS"/>
</dbReference>
<dbReference type="InterPro" id="IPR057326">
    <property type="entry name" value="KR_dom"/>
</dbReference>
<dbReference type="CDD" id="cd05233">
    <property type="entry name" value="SDR_c"/>
    <property type="match status" value="1"/>
</dbReference>
<dbReference type="Gene3D" id="3.40.50.720">
    <property type="entry name" value="NAD(P)-binding Rossmann-like Domain"/>
    <property type="match status" value="1"/>
</dbReference>
<evidence type="ECO:0000259" key="6">
    <source>
        <dbReference type="SMART" id="SM00822"/>
    </source>
</evidence>
<keyword evidence="2" id="KW-0560">Oxidoreductase</keyword>
<dbReference type="InterPro" id="IPR036291">
    <property type="entry name" value="NAD(P)-bd_dom_sf"/>
</dbReference>
<reference evidence="7 8" key="1">
    <citation type="submission" date="2020-06" db="EMBL/GenBank/DDBJ databases">
        <authorList>
            <person name="Grouzdev D.S."/>
        </authorList>
    </citation>
    <scope>NUCLEOTIDE SEQUENCE [LARGE SCALE GENOMIC DNA]</scope>
    <source>
        <strain evidence="7 8">HO-A22</strain>
    </source>
</reference>
<organism evidence="7 8">
    <name type="scientific">Ensifer oleiphilus</name>
    <dbReference type="NCBI Taxonomy" id="2742698"/>
    <lineage>
        <taxon>Bacteria</taxon>
        <taxon>Pseudomonadati</taxon>
        <taxon>Pseudomonadota</taxon>
        <taxon>Alphaproteobacteria</taxon>
        <taxon>Hyphomicrobiales</taxon>
        <taxon>Rhizobiaceae</taxon>
        <taxon>Sinorhizobium/Ensifer group</taxon>
        <taxon>Ensifer</taxon>
    </lineage>
</organism>
<gene>
    <name evidence="7" type="ORF">HT585_23335</name>
</gene>
<dbReference type="FunFam" id="3.40.50.720:FF:000084">
    <property type="entry name" value="Short-chain dehydrogenase reductase"/>
    <property type="match status" value="1"/>
</dbReference>
<protein>
    <submittedName>
        <fullName evidence="7">SDR family oxidoreductase</fullName>
    </submittedName>
</protein>
<comment type="similarity">
    <text evidence="1">Belongs to the short-chain dehydrogenases/reductases (SDR) family.</text>
</comment>
<dbReference type="PRINTS" id="PR00080">
    <property type="entry name" value="SDRFAMILY"/>
</dbReference>